<dbReference type="EC" id="3.5.1.105" evidence="7"/>
<evidence type="ECO:0000256" key="5">
    <source>
        <dbReference type="ARBA" id="ARBA00023277"/>
    </source>
</evidence>
<dbReference type="SUPFAM" id="SSF88713">
    <property type="entry name" value="Glycoside hydrolase/deacetylase"/>
    <property type="match status" value="1"/>
</dbReference>
<keyword evidence="2" id="KW-0479">Metal-binding</keyword>
<evidence type="ECO:0000256" key="1">
    <source>
        <dbReference type="ARBA" id="ARBA00001946"/>
    </source>
</evidence>
<organism evidence="7 8">
    <name type="scientific">Capillimicrobium parvum</name>
    <dbReference type="NCBI Taxonomy" id="2884022"/>
    <lineage>
        <taxon>Bacteria</taxon>
        <taxon>Bacillati</taxon>
        <taxon>Actinomycetota</taxon>
        <taxon>Thermoleophilia</taxon>
        <taxon>Solirubrobacterales</taxon>
        <taxon>Capillimicrobiaceae</taxon>
        <taxon>Capillimicrobium</taxon>
    </lineage>
</organism>
<dbReference type="InterPro" id="IPR011330">
    <property type="entry name" value="Glyco_hydro/deAcase_b/a-brl"/>
</dbReference>
<dbReference type="GO" id="GO:0036311">
    <property type="term" value="F:chitin disaccharide deacetylase activity"/>
    <property type="evidence" value="ECO:0007669"/>
    <property type="project" value="UniProtKB-EC"/>
</dbReference>
<dbReference type="GO" id="GO:0005975">
    <property type="term" value="P:carbohydrate metabolic process"/>
    <property type="evidence" value="ECO:0007669"/>
    <property type="project" value="InterPro"/>
</dbReference>
<keyword evidence="8" id="KW-1185">Reference proteome</keyword>
<dbReference type="AlphaFoldDB" id="A0A9E6Y222"/>
<comment type="cofactor">
    <cofactor evidence="1">
        <name>Mg(2+)</name>
        <dbReference type="ChEBI" id="CHEBI:18420"/>
    </cofactor>
</comment>
<dbReference type="Gene3D" id="3.20.20.370">
    <property type="entry name" value="Glycoside hydrolase/deacetylase"/>
    <property type="match status" value="1"/>
</dbReference>
<dbReference type="PANTHER" id="PTHR31609:SF1">
    <property type="entry name" value="CARBOHYDRATE DEACETYLASE"/>
    <property type="match status" value="1"/>
</dbReference>
<evidence type="ECO:0000256" key="2">
    <source>
        <dbReference type="ARBA" id="ARBA00022723"/>
    </source>
</evidence>
<evidence type="ECO:0000256" key="4">
    <source>
        <dbReference type="ARBA" id="ARBA00022842"/>
    </source>
</evidence>
<sequence>MLIVNADDWGYSERVTQAIVDGFEAGTVSSTTAMVWQRDTERAAEIGRERRLPIGLHLNLTAPYRADDVPARARERQLRLTEQFGKQGWRAPDAFAGDRQMLRDTIRDQLDRFREVIGEPTHLDGHHHVHVHSEVLELLPELLPADTPIRAVPRTPPHSDDPLDRREAGLYQSFPAVDLVWELHHLHPDLGGAGLEWLERARTLSVEIVTHPAEDNPKLGEAPWRAATAGLDLASYRGLAERLAAAAPASLPPQEPEPRASPRGWRRLLQRSGTGTA</sequence>
<feature type="region of interest" description="Disordered" evidence="6">
    <location>
        <begin position="246"/>
        <end position="277"/>
    </location>
</feature>
<dbReference type="Proteomes" id="UP001162834">
    <property type="component" value="Chromosome"/>
</dbReference>
<gene>
    <name evidence="7" type="primary">chbG</name>
    <name evidence="7" type="ORF">DSM104329_05252</name>
</gene>
<keyword evidence="4" id="KW-0460">Magnesium</keyword>
<dbReference type="GO" id="GO:0019213">
    <property type="term" value="F:deacetylase activity"/>
    <property type="evidence" value="ECO:0007669"/>
    <property type="project" value="TreeGrafter"/>
</dbReference>
<keyword evidence="5" id="KW-0119">Carbohydrate metabolism</keyword>
<proteinExistence type="predicted"/>
<dbReference type="RefSeq" id="WP_259312837.1">
    <property type="nucleotide sequence ID" value="NZ_CP087164.1"/>
</dbReference>
<reference evidence="7" key="1">
    <citation type="journal article" date="2022" name="Int. J. Syst. Evol. Microbiol.">
        <title>Pseudomonas aegrilactucae sp. nov. and Pseudomonas morbosilactucae sp. nov., pathogens causing bacterial rot of lettuce in Japan.</title>
        <authorList>
            <person name="Sawada H."/>
            <person name="Fujikawa T."/>
            <person name="Satou M."/>
        </authorList>
    </citation>
    <scope>NUCLEOTIDE SEQUENCE</scope>
    <source>
        <strain evidence="7">0166_1</strain>
    </source>
</reference>
<dbReference type="EMBL" id="CP087164">
    <property type="protein sequence ID" value="UGS38822.1"/>
    <property type="molecule type" value="Genomic_DNA"/>
</dbReference>
<dbReference type="InterPro" id="IPR006879">
    <property type="entry name" value="YdjC-like"/>
</dbReference>
<dbReference type="GO" id="GO:0046872">
    <property type="term" value="F:metal ion binding"/>
    <property type="evidence" value="ECO:0007669"/>
    <property type="project" value="UniProtKB-KW"/>
</dbReference>
<name>A0A9E6Y222_9ACTN</name>
<dbReference type="KEGG" id="sbae:DSM104329_05252"/>
<evidence type="ECO:0000313" key="7">
    <source>
        <dbReference type="EMBL" id="UGS38822.1"/>
    </source>
</evidence>
<dbReference type="PANTHER" id="PTHR31609">
    <property type="entry name" value="YDJC DEACETYLASE FAMILY MEMBER"/>
    <property type="match status" value="1"/>
</dbReference>
<protein>
    <submittedName>
        <fullName evidence="7">Chitooligosaccharide deacetylase</fullName>
        <ecNumber evidence="7">3.5.1.105</ecNumber>
    </submittedName>
</protein>
<accession>A0A9E6Y222</accession>
<evidence type="ECO:0000256" key="6">
    <source>
        <dbReference type="SAM" id="MobiDB-lite"/>
    </source>
</evidence>
<evidence type="ECO:0000256" key="3">
    <source>
        <dbReference type="ARBA" id="ARBA00022801"/>
    </source>
</evidence>
<dbReference type="Pfam" id="PF04794">
    <property type="entry name" value="YdjC"/>
    <property type="match status" value="1"/>
</dbReference>
<keyword evidence="3 7" id="KW-0378">Hydrolase</keyword>
<evidence type="ECO:0000313" key="8">
    <source>
        <dbReference type="Proteomes" id="UP001162834"/>
    </source>
</evidence>